<accession>A0ABM0N0T6</accession>
<protein>
    <recommendedName>
        <fullName evidence="6">Transcription initiation factor TFIID subunit 6</fullName>
    </recommendedName>
</protein>
<evidence type="ECO:0000256" key="3">
    <source>
        <dbReference type="ARBA" id="ARBA00023015"/>
    </source>
</evidence>
<keyword evidence="4" id="KW-0804">Transcription</keyword>
<dbReference type="InterPro" id="IPR046344">
    <property type="entry name" value="TAF6_C_sf"/>
</dbReference>
<sequence>MAKDKDKKKKEGKEKEVKSIMTTESVKVISESVGIDSLSDDALTLLADDVTYRLKEMTQESIKFMRHGKRRRLSTTDFDHALKVRNVEPLYGFQASEFIPFRFASGGGRELHFNEEKETDLNDIINTARPKIPVDVSLKGIISTKDMAPPSLLGVPGSGLLKNKSKTGIASDVVAQLKLKPLVMHELSVEQQLFYKEITEACVGACESRRSEALQSLSSDPGLYQMMPRFSTFIAEGVKVNVVQNNLALLIYLMRMVKALMDNTTIFLEKYLHELIPAVSTCIVSKQLCLRPDVDNHWALRDFAARLMASLCKKFSTTINNIQARMTKMFDKALQNDKAPLAIHYGSIAGLSELAPEVIKSQVLPRIKFLGERIKTATEGPVLSNVDKIAAEHLKSLILVSMFCTKLLCFLCTLFITLFIVTTADILVLEQV</sequence>
<dbReference type="InterPro" id="IPR009072">
    <property type="entry name" value="Histone-fold"/>
</dbReference>
<evidence type="ECO:0000313" key="10">
    <source>
        <dbReference type="RefSeq" id="XP_006825877.1"/>
    </source>
</evidence>
<evidence type="ECO:0000256" key="4">
    <source>
        <dbReference type="ARBA" id="ARBA00023163"/>
    </source>
</evidence>
<keyword evidence="7" id="KW-0472">Membrane</keyword>
<dbReference type="SMART" id="SM00803">
    <property type="entry name" value="TAF"/>
    <property type="match status" value="1"/>
</dbReference>
<dbReference type="CDD" id="cd08050">
    <property type="entry name" value="TAF6C"/>
    <property type="match status" value="1"/>
</dbReference>
<dbReference type="Pfam" id="PF07571">
    <property type="entry name" value="TAF6_C"/>
    <property type="match status" value="1"/>
</dbReference>
<dbReference type="Gene3D" id="1.10.20.10">
    <property type="entry name" value="Histone, subunit A"/>
    <property type="match status" value="1"/>
</dbReference>
<keyword evidence="9" id="KW-1185">Reference proteome</keyword>
<keyword evidence="7" id="KW-0812">Transmembrane</keyword>
<proteinExistence type="inferred from homology"/>
<evidence type="ECO:0000313" key="9">
    <source>
        <dbReference type="Proteomes" id="UP000694865"/>
    </source>
</evidence>
<dbReference type="Gene3D" id="1.25.40.770">
    <property type="entry name" value="TAF6, C-terminal HEAT repeat domain"/>
    <property type="match status" value="1"/>
</dbReference>
<evidence type="ECO:0000256" key="1">
    <source>
        <dbReference type="ARBA" id="ARBA00004123"/>
    </source>
</evidence>
<keyword evidence="5" id="KW-0539">Nucleus</keyword>
<dbReference type="Pfam" id="PF02969">
    <property type="entry name" value="TAF"/>
    <property type="match status" value="1"/>
</dbReference>
<dbReference type="InterPro" id="IPR004823">
    <property type="entry name" value="TAF_TATA-bd_Histone-like_dom"/>
</dbReference>
<evidence type="ECO:0000256" key="7">
    <source>
        <dbReference type="SAM" id="Phobius"/>
    </source>
</evidence>
<dbReference type="PANTHER" id="PTHR10221:SF9">
    <property type="entry name" value="TRANSCRIPTION INITIATION FACTOR TFIID SUBUNIT 6"/>
    <property type="match status" value="1"/>
</dbReference>
<evidence type="ECO:0000256" key="5">
    <source>
        <dbReference type="ARBA" id="ARBA00023242"/>
    </source>
</evidence>
<evidence type="ECO:0000256" key="6">
    <source>
        <dbReference type="ARBA" id="ARBA00040091"/>
    </source>
</evidence>
<name>A0ABM0N0T6_SACKO</name>
<keyword evidence="3" id="KW-0805">Transcription regulation</keyword>
<gene>
    <name evidence="10" type="primary">LOC100367493</name>
</gene>
<dbReference type="CDD" id="cd22931">
    <property type="entry name" value="HFD_TAF6"/>
    <property type="match status" value="1"/>
</dbReference>
<reference evidence="10" key="1">
    <citation type="submission" date="2025-08" db="UniProtKB">
        <authorList>
            <consortium name="RefSeq"/>
        </authorList>
    </citation>
    <scope>IDENTIFICATION</scope>
    <source>
        <tissue evidence="10">Testes</tissue>
    </source>
</reference>
<evidence type="ECO:0000256" key="2">
    <source>
        <dbReference type="ARBA" id="ARBA00007688"/>
    </source>
</evidence>
<organism evidence="9 10">
    <name type="scientific">Saccoglossus kowalevskii</name>
    <name type="common">Acorn worm</name>
    <dbReference type="NCBI Taxonomy" id="10224"/>
    <lineage>
        <taxon>Eukaryota</taxon>
        <taxon>Metazoa</taxon>
        <taxon>Hemichordata</taxon>
        <taxon>Enteropneusta</taxon>
        <taxon>Harrimaniidae</taxon>
        <taxon>Saccoglossus</taxon>
    </lineage>
</organism>
<dbReference type="RefSeq" id="XP_006825877.1">
    <property type="nucleotide sequence ID" value="XM_006825814.1"/>
</dbReference>
<feature type="domain" description="TATA box binding protein associated factor (TAF) histone-like fold" evidence="8">
    <location>
        <begin position="19"/>
        <end position="83"/>
    </location>
</feature>
<dbReference type="InterPro" id="IPR011442">
    <property type="entry name" value="TAF6_C"/>
</dbReference>
<dbReference type="SUPFAM" id="SSF47113">
    <property type="entry name" value="Histone-fold"/>
    <property type="match status" value="1"/>
</dbReference>
<comment type="subcellular location">
    <subcellularLocation>
        <location evidence="1">Nucleus</location>
    </subcellularLocation>
</comment>
<feature type="transmembrane region" description="Helical" evidence="7">
    <location>
        <begin position="407"/>
        <end position="429"/>
    </location>
</feature>
<keyword evidence="7" id="KW-1133">Transmembrane helix</keyword>
<dbReference type="GeneID" id="100367493"/>
<evidence type="ECO:0000259" key="8">
    <source>
        <dbReference type="SMART" id="SM00803"/>
    </source>
</evidence>
<dbReference type="Proteomes" id="UP000694865">
    <property type="component" value="Unplaced"/>
</dbReference>
<comment type="similarity">
    <text evidence="2">Belongs to the TAF6 family.</text>
</comment>
<dbReference type="InterPro" id="IPR037796">
    <property type="entry name" value="TAF6"/>
</dbReference>
<dbReference type="PANTHER" id="PTHR10221">
    <property type="entry name" value="TRANSCRIPTION INITIATION FACTOR TFIID SUBUNIT 6"/>
    <property type="match status" value="1"/>
</dbReference>